<evidence type="ECO:0000313" key="2">
    <source>
        <dbReference type="EMBL" id="CAE2325993.1"/>
    </source>
</evidence>
<reference evidence="2" key="1">
    <citation type="submission" date="2021-01" db="EMBL/GenBank/DDBJ databases">
        <authorList>
            <person name="Corre E."/>
            <person name="Pelletier E."/>
            <person name="Niang G."/>
            <person name="Scheremetjew M."/>
            <person name="Finn R."/>
            <person name="Kale V."/>
            <person name="Holt S."/>
            <person name="Cochrane G."/>
            <person name="Meng A."/>
            <person name="Brown T."/>
            <person name="Cohen L."/>
        </authorList>
    </citation>
    <scope>NUCLEOTIDE SEQUENCE</scope>
    <source>
        <strain evidence="2">CCMP 2712</strain>
    </source>
</reference>
<organism evidence="2">
    <name type="scientific">Guillardia theta</name>
    <name type="common">Cryptophyte</name>
    <name type="synonym">Cryptomonas phi</name>
    <dbReference type="NCBI Taxonomy" id="55529"/>
    <lineage>
        <taxon>Eukaryota</taxon>
        <taxon>Cryptophyceae</taxon>
        <taxon>Pyrenomonadales</taxon>
        <taxon>Geminigeraceae</taxon>
        <taxon>Guillardia</taxon>
    </lineage>
</organism>
<proteinExistence type="predicted"/>
<feature type="region of interest" description="Disordered" evidence="1">
    <location>
        <begin position="1"/>
        <end position="41"/>
    </location>
</feature>
<feature type="compositionally biased region" description="Basic and acidic residues" evidence="1">
    <location>
        <begin position="1"/>
        <end position="26"/>
    </location>
</feature>
<feature type="compositionally biased region" description="Acidic residues" evidence="1">
    <location>
        <begin position="27"/>
        <end position="41"/>
    </location>
</feature>
<protein>
    <submittedName>
        <fullName evidence="2">Uncharacterized protein</fullName>
    </submittedName>
</protein>
<gene>
    <name evidence="2" type="ORF">GTHE00462_LOCUS30239</name>
</gene>
<sequence>MREIMQYDLDTSHSKDKKSIEPHHVDEEIDEYDDWSDEDDDVGNDDWKEIFLQSLEEDDQRRRAKKRKNEMSSGFVSPTSIDESAEICVFFPNDVTEATPMEFPVCERLGAITYRGKGGTFVANMTTCCSIIHDGNHYSSIKHWLAEVCNKRIP</sequence>
<evidence type="ECO:0000256" key="1">
    <source>
        <dbReference type="SAM" id="MobiDB-lite"/>
    </source>
</evidence>
<name>A0A7S4P7C2_GUITH</name>
<dbReference type="AlphaFoldDB" id="A0A7S4P7C2"/>
<dbReference type="EMBL" id="HBKN01038554">
    <property type="protein sequence ID" value="CAE2325993.1"/>
    <property type="molecule type" value="Transcribed_RNA"/>
</dbReference>
<accession>A0A7S4P7C2</accession>